<evidence type="ECO:0000313" key="1">
    <source>
        <dbReference type="EMBL" id="MBD2755597.1"/>
    </source>
</evidence>
<dbReference type="AlphaFoldDB" id="A0A927B5H0"/>
<dbReference type="RefSeq" id="WP_191041228.1">
    <property type="nucleotide sequence ID" value="NZ_JACXAA010000009.1"/>
</dbReference>
<dbReference type="Proteomes" id="UP000653797">
    <property type="component" value="Unassembled WGS sequence"/>
</dbReference>
<proteinExistence type="predicted"/>
<comment type="caution">
    <text evidence="1">The sequence shown here is derived from an EMBL/GenBank/DDBJ whole genome shotgun (WGS) entry which is preliminary data.</text>
</comment>
<gene>
    <name evidence="1" type="ORF">IC230_22025</name>
</gene>
<protein>
    <submittedName>
        <fullName evidence="1">Uncharacterized protein</fullName>
    </submittedName>
</protein>
<reference evidence="1" key="1">
    <citation type="submission" date="2020-09" db="EMBL/GenBank/DDBJ databases">
        <authorList>
            <person name="Kim M.K."/>
        </authorList>
    </citation>
    <scope>NUCLEOTIDE SEQUENCE</scope>
    <source>
        <strain evidence="1">BT704</strain>
    </source>
</reference>
<name>A0A927B5H0_9BACT</name>
<sequence>MKIPNVVTIVALTASVGLDACREETVRTAIYSSVNISVLGDSLTDYYTIRVPNSDTIHYGNARRDNTTSYVVLDDSYQSALANSQDRFRFVGEINNAVVVDEEYVIKADECHISKVSGKEEVQL</sequence>
<accession>A0A927B5H0</accession>
<keyword evidence="2" id="KW-1185">Reference proteome</keyword>
<dbReference type="EMBL" id="JACXAA010000009">
    <property type="protein sequence ID" value="MBD2755597.1"/>
    <property type="molecule type" value="Genomic_DNA"/>
</dbReference>
<evidence type="ECO:0000313" key="2">
    <source>
        <dbReference type="Proteomes" id="UP000653797"/>
    </source>
</evidence>
<organism evidence="1 2">
    <name type="scientific">Spirosoma validum</name>
    <dbReference type="NCBI Taxonomy" id="2771355"/>
    <lineage>
        <taxon>Bacteria</taxon>
        <taxon>Pseudomonadati</taxon>
        <taxon>Bacteroidota</taxon>
        <taxon>Cytophagia</taxon>
        <taxon>Cytophagales</taxon>
        <taxon>Cytophagaceae</taxon>
        <taxon>Spirosoma</taxon>
    </lineage>
</organism>